<organism evidence="2 3">
    <name type="scientific">Chitinophaga parva</name>
    <dbReference type="NCBI Taxonomy" id="2169414"/>
    <lineage>
        <taxon>Bacteria</taxon>
        <taxon>Pseudomonadati</taxon>
        <taxon>Bacteroidota</taxon>
        <taxon>Chitinophagia</taxon>
        <taxon>Chitinophagales</taxon>
        <taxon>Chitinophagaceae</taxon>
        <taxon>Chitinophaga</taxon>
    </lineage>
</organism>
<name>A0A2T7BMF3_9BACT</name>
<dbReference type="OrthoDB" id="678585at2"/>
<dbReference type="RefSeq" id="WP_108685497.1">
    <property type="nucleotide sequence ID" value="NZ_QCYK01000001.1"/>
</dbReference>
<evidence type="ECO:0000256" key="1">
    <source>
        <dbReference type="SAM" id="SignalP"/>
    </source>
</evidence>
<reference evidence="2 3" key="1">
    <citation type="submission" date="2018-04" db="EMBL/GenBank/DDBJ databases">
        <title>Chitinophaga fuyangensis sp. nov., isolated from soil in a chemical factory.</title>
        <authorList>
            <person name="Chen K."/>
        </authorList>
    </citation>
    <scope>NUCLEOTIDE SEQUENCE [LARGE SCALE GENOMIC DNA]</scope>
    <source>
        <strain evidence="2 3">LY-1</strain>
    </source>
</reference>
<accession>A0A2T7BMF3</accession>
<comment type="caution">
    <text evidence="2">The sequence shown here is derived from an EMBL/GenBank/DDBJ whole genome shotgun (WGS) entry which is preliminary data.</text>
</comment>
<sequence>MKHLLAILLFLSALVGTAAAKGIAPGDNNEDHGNPKATAAKPTPRVEDLLWILPTAGVVTHEAPQTRLDQQEFEQAVVDLYKWYLQANKNGTNAQTLNACGKELMFHFKVDPKILQQYLQFIKNNFPGLSEEDLINGKKNTAANSHRKFAPVSTRDDIESPMSFSLTK</sequence>
<evidence type="ECO:0000313" key="2">
    <source>
        <dbReference type="EMBL" id="PUZ28857.1"/>
    </source>
</evidence>
<proteinExistence type="predicted"/>
<evidence type="ECO:0000313" key="3">
    <source>
        <dbReference type="Proteomes" id="UP000244450"/>
    </source>
</evidence>
<feature type="signal peptide" evidence="1">
    <location>
        <begin position="1"/>
        <end position="20"/>
    </location>
</feature>
<keyword evidence="1" id="KW-0732">Signal</keyword>
<keyword evidence="3" id="KW-1185">Reference proteome</keyword>
<dbReference type="Proteomes" id="UP000244450">
    <property type="component" value="Unassembled WGS sequence"/>
</dbReference>
<gene>
    <name evidence="2" type="ORF">DCC81_05080</name>
</gene>
<protein>
    <submittedName>
        <fullName evidence="2">Uncharacterized protein</fullName>
    </submittedName>
</protein>
<dbReference type="EMBL" id="QCYK01000001">
    <property type="protein sequence ID" value="PUZ28857.1"/>
    <property type="molecule type" value="Genomic_DNA"/>
</dbReference>
<feature type="chain" id="PRO_5015724539" evidence="1">
    <location>
        <begin position="21"/>
        <end position="168"/>
    </location>
</feature>
<dbReference type="AlphaFoldDB" id="A0A2T7BMF3"/>